<gene>
    <name evidence="1" type="ORF">JCM31185_09550</name>
</gene>
<dbReference type="RefSeq" id="WP_407883096.1">
    <property type="nucleotide sequence ID" value="NZ_BQXO01000002.1"/>
</dbReference>
<evidence type="ECO:0000313" key="2">
    <source>
        <dbReference type="Proteomes" id="UP001628078"/>
    </source>
</evidence>
<dbReference type="Proteomes" id="UP001628078">
    <property type="component" value="Unassembled WGS sequence"/>
</dbReference>
<dbReference type="Pfam" id="PF18845">
    <property type="entry name" value="baeRF_family3"/>
    <property type="match status" value="1"/>
</dbReference>
<protein>
    <submittedName>
        <fullName evidence="1">Uncharacterized protein</fullName>
    </submittedName>
</protein>
<sequence length="336" mass="37313">MSRKDRKQKIKDLLTLEKVEGPVISLYLPLHPREDSPEQDTVTLNSLIDQAKTAIELEYSNKLWNAYQFQLNKLFANGLPTSETLSQGLLVYVTTDSIEQIDLNFAITAGLYINPQPLLWPILINNRPQPDFDLLLLQKHQARLVRVTYANQVTFDTILTITASAAEKADPTTFFTSVDEQILTQATNQDQLPLILIANEQDQGAFRKVSKNRALSASITQTIDPNLQADRMQLAQLAQQVADKLTTAGIAALQTEITNAQGAKKFIQTPTEIVDQIKVNDVATLVLTLDTLTVFGDASTVNDLLKQAVVGDTEIFIFTDQMMTPVAPLAILRHTI</sequence>
<organism evidence="1 2">
    <name type="scientific">Furfurilactobacillus curtus</name>
    <dbReference type="NCBI Taxonomy" id="1746200"/>
    <lineage>
        <taxon>Bacteria</taxon>
        <taxon>Bacillati</taxon>
        <taxon>Bacillota</taxon>
        <taxon>Bacilli</taxon>
        <taxon>Lactobacillales</taxon>
        <taxon>Lactobacillaceae</taxon>
        <taxon>Furfurilactobacillus</taxon>
    </lineage>
</organism>
<evidence type="ECO:0000313" key="1">
    <source>
        <dbReference type="EMBL" id="GKT05667.1"/>
    </source>
</evidence>
<proteinExistence type="predicted"/>
<keyword evidence="2" id="KW-1185">Reference proteome</keyword>
<accession>A0ABQ5JS86</accession>
<dbReference type="InterPro" id="IPR041289">
    <property type="entry name" value="Bact_RF_family3"/>
</dbReference>
<dbReference type="EMBL" id="BQXO01000002">
    <property type="protein sequence ID" value="GKT05667.1"/>
    <property type="molecule type" value="Genomic_DNA"/>
</dbReference>
<comment type="caution">
    <text evidence="1">The sequence shown here is derived from an EMBL/GenBank/DDBJ whole genome shotgun (WGS) entry which is preliminary data.</text>
</comment>
<reference evidence="1 2" key="1">
    <citation type="submission" date="2022-03" db="EMBL/GenBank/DDBJ databases">
        <title>Draft genome sequence of Furfurilactobacillus curtus JCM 31185.</title>
        <authorList>
            <person name="Suzuki S."/>
            <person name="Endo A."/>
            <person name="Kajikawa A."/>
        </authorList>
    </citation>
    <scope>NUCLEOTIDE SEQUENCE [LARGE SCALE GENOMIC DNA]</scope>
    <source>
        <strain evidence="1 2">JCM 31185</strain>
    </source>
</reference>
<name>A0ABQ5JS86_9LACO</name>